<evidence type="ECO:0000313" key="2">
    <source>
        <dbReference type="Proteomes" id="UP001162131"/>
    </source>
</evidence>
<dbReference type="EMBL" id="CAJZBQ010000055">
    <property type="protein sequence ID" value="CAG9332837.1"/>
    <property type="molecule type" value="Genomic_DNA"/>
</dbReference>
<organism evidence="1 2">
    <name type="scientific">Blepharisma stoltei</name>
    <dbReference type="NCBI Taxonomy" id="1481888"/>
    <lineage>
        <taxon>Eukaryota</taxon>
        <taxon>Sar</taxon>
        <taxon>Alveolata</taxon>
        <taxon>Ciliophora</taxon>
        <taxon>Postciliodesmatophora</taxon>
        <taxon>Heterotrichea</taxon>
        <taxon>Heterotrichida</taxon>
        <taxon>Blepharismidae</taxon>
        <taxon>Blepharisma</taxon>
    </lineage>
</organism>
<dbReference type="SUPFAM" id="SSF46458">
    <property type="entry name" value="Globin-like"/>
    <property type="match status" value="1"/>
</dbReference>
<name>A0AAU9K1A8_9CILI</name>
<gene>
    <name evidence="1" type="ORF">BSTOLATCC_MIC57124</name>
</gene>
<keyword evidence="2" id="KW-1185">Reference proteome</keyword>
<dbReference type="GO" id="GO:0019825">
    <property type="term" value="F:oxygen binding"/>
    <property type="evidence" value="ECO:0007669"/>
    <property type="project" value="InterPro"/>
</dbReference>
<dbReference type="Proteomes" id="UP001162131">
    <property type="component" value="Unassembled WGS sequence"/>
</dbReference>
<dbReference type="Gene3D" id="1.10.490.10">
    <property type="entry name" value="Globins"/>
    <property type="match status" value="1"/>
</dbReference>
<protein>
    <submittedName>
        <fullName evidence="1">Uncharacterized protein</fullName>
    </submittedName>
</protein>
<accession>A0AAU9K1A8</accession>
<dbReference type="GO" id="GO:0020037">
    <property type="term" value="F:heme binding"/>
    <property type="evidence" value="ECO:0007669"/>
    <property type="project" value="InterPro"/>
</dbReference>
<evidence type="ECO:0000313" key="1">
    <source>
        <dbReference type="EMBL" id="CAG9332837.1"/>
    </source>
</evidence>
<sequence>MDIPVLLEHLNDFQQNATDLHEIHHFTQNLKTLIEESSTNLRIATSDNTMINRVNNLLPKSMQRQEIKIFNLIAKYAGLSKVFIRIPTTLIRLENSLYLIQNRKEDSLITCKECTEIEFFNLPNAANDQTSPVFVYKSQPKGVVVLFSYESASRLWSTLEVNAMIQQFIQSKADPATITRVLWRSGMKNKYYTITNRKSAGRRLSKSLSQNTSITAAYKRTKSTIGSDIKVRRASDFRYTHLMLPTSQSINNPFRISNNRTPIPRKTSSIDDIPDINRIQMEEEKGFIHKSPTIILSKADFDVQSFKKELPNSRDNKEYLVMTKDADSCYASETCSKIPEIENMVDQIVEFLNLHVFKKNGLKGIVLDFVKDKNNVWYLLECKEFNVDFVVPLEIEKNRKHKTRIGDEIVKRRSQSRADTQADTFEPKLPEISKDIIDENEEFLSLGCPFKIRTKPQRFCHTPVSEEEFLNRLDRVTEKIDKISNSHIPSSKLFPQDKNEQVQGYLNSHDYYSSQSNLPTHSYTLSDSSGKGSLDAENVGKNYPKKILSEGVTSLDDMNMKIKIAKLRSTNLFAKYGGESFWSKFILSFYNKVLSNEMLCKFFKNSKLQSFEFIVAGYFKLFNGSLNLELRKRLKASHYYRGITERDFDCYIDLFSHTMAEFNIEEEDRIGMISELRSVKNIICRELM</sequence>
<comment type="caution">
    <text evidence="1">The sequence shown here is derived from an EMBL/GenBank/DDBJ whole genome shotgun (WGS) entry which is preliminary data.</text>
</comment>
<dbReference type="InterPro" id="IPR009050">
    <property type="entry name" value="Globin-like_sf"/>
</dbReference>
<reference evidence="1" key="1">
    <citation type="submission" date="2021-09" db="EMBL/GenBank/DDBJ databases">
        <authorList>
            <consortium name="AG Swart"/>
            <person name="Singh M."/>
            <person name="Singh A."/>
            <person name="Seah K."/>
            <person name="Emmerich C."/>
        </authorList>
    </citation>
    <scope>NUCLEOTIDE SEQUENCE</scope>
    <source>
        <strain evidence="1">ATCC30299</strain>
    </source>
</reference>
<dbReference type="InterPro" id="IPR012292">
    <property type="entry name" value="Globin/Proto"/>
</dbReference>
<proteinExistence type="predicted"/>
<dbReference type="AlphaFoldDB" id="A0AAU9K1A8"/>